<accession>A0A085MIU3</accession>
<evidence type="ECO:0000256" key="3">
    <source>
        <dbReference type="ARBA" id="ARBA00022737"/>
    </source>
</evidence>
<dbReference type="InterPro" id="IPR035437">
    <property type="entry name" value="SNase_OB-fold_sf"/>
</dbReference>
<dbReference type="GO" id="GO:0005737">
    <property type="term" value="C:cytoplasm"/>
    <property type="evidence" value="ECO:0007669"/>
    <property type="project" value="UniProtKB-SubCell"/>
</dbReference>
<feature type="region of interest" description="Disordered" evidence="5">
    <location>
        <begin position="253"/>
        <end position="279"/>
    </location>
</feature>
<dbReference type="PROSITE" id="PS51644">
    <property type="entry name" value="HTH_OST"/>
    <property type="match status" value="1"/>
</dbReference>
<evidence type="ECO:0000256" key="1">
    <source>
        <dbReference type="ARBA" id="ARBA00004496"/>
    </source>
</evidence>
<evidence type="ECO:0000313" key="7">
    <source>
        <dbReference type="EMBL" id="KFD57139.1"/>
    </source>
</evidence>
<dbReference type="InterPro" id="IPR041966">
    <property type="entry name" value="LOTUS-like"/>
</dbReference>
<dbReference type="Gene3D" id="2.30.30.140">
    <property type="match status" value="1"/>
</dbReference>
<dbReference type="SUPFAM" id="SSF63748">
    <property type="entry name" value="Tudor/PWWP/MBT"/>
    <property type="match status" value="1"/>
</dbReference>
<keyword evidence="2" id="KW-0963">Cytoplasm</keyword>
<dbReference type="CDD" id="cd09972">
    <property type="entry name" value="LOTUS_TDRD_OSKAR"/>
    <property type="match status" value="1"/>
</dbReference>
<keyword evidence="4" id="KW-0221">Differentiation</keyword>
<evidence type="ECO:0000256" key="2">
    <source>
        <dbReference type="ARBA" id="ARBA00022490"/>
    </source>
</evidence>
<dbReference type="SMART" id="SM00333">
    <property type="entry name" value="TUDOR"/>
    <property type="match status" value="1"/>
</dbReference>
<dbReference type="Pfam" id="PF00567">
    <property type="entry name" value="TUDOR"/>
    <property type="match status" value="1"/>
</dbReference>
<protein>
    <recommendedName>
        <fullName evidence="6">HTH OST-type domain-containing protein</fullName>
    </recommendedName>
</protein>
<evidence type="ECO:0000256" key="5">
    <source>
        <dbReference type="SAM" id="MobiDB-lite"/>
    </source>
</evidence>
<name>A0A085MIU3_9BILA</name>
<dbReference type="AlphaFoldDB" id="A0A085MIU3"/>
<feature type="compositionally biased region" description="Polar residues" evidence="5">
    <location>
        <begin position="339"/>
        <end position="371"/>
    </location>
</feature>
<gene>
    <name evidence="7" type="ORF">M513_02024</name>
</gene>
<dbReference type="InterPro" id="IPR025605">
    <property type="entry name" value="OST-HTH/LOTUS_dom"/>
</dbReference>
<dbReference type="Gene3D" id="2.40.50.90">
    <property type="match status" value="1"/>
</dbReference>
<feature type="domain" description="HTH OST-type" evidence="6">
    <location>
        <begin position="74"/>
        <end position="147"/>
    </location>
</feature>
<feature type="region of interest" description="Disordered" evidence="5">
    <location>
        <begin position="310"/>
        <end position="375"/>
    </location>
</feature>
<evidence type="ECO:0000256" key="4">
    <source>
        <dbReference type="ARBA" id="ARBA00022871"/>
    </source>
</evidence>
<dbReference type="Gene3D" id="3.30.420.610">
    <property type="entry name" value="LOTUS domain-like"/>
    <property type="match status" value="1"/>
</dbReference>
<dbReference type="Pfam" id="PF12872">
    <property type="entry name" value="OST-HTH"/>
    <property type="match status" value="1"/>
</dbReference>
<evidence type="ECO:0000313" key="8">
    <source>
        <dbReference type="Proteomes" id="UP000030764"/>
    </source>
</evidence>
<dbReference type="GO" id="GO:0030154">
    <property type="term" value="P:cell differentiation"/>
    <property type="evidence" value="ECO:0007669"/>
    <property type="project" value="UniProtKB-ARBA"/>
</dbReference>
<dbReference type="GO" id="GO:0007283">
    <property type="term" value="P:spermatogenesis"/>
    <property type="evidence" value="ECO:0007669"/>
    <property type="project" value="UniProtKB-KW"/>
</dbReference>
<dbReference type="CDD" id="cd20379">
    <property type="entry name" value="Tudor_dTUD-like"/>
    <property type="match status" value="1"/>
</dbReference>
<comment type="subcellular location">
    <subcellularLocation>
        <location evidence="1">Cytoplasm</location>
    </subcellularLocation>
</comment>
<sequence>MLIGWTMRPPADRKVDTVFAFRLGLVLCSRTLVEVLASKESGLINDSTLISIVKLRTGTDSLLLTVAFPELSMERDTLEKDLHSVLFTFKHGATGHDFVQAYRDYLGRPLDLAKLGYRSVDELMASFPDVVERYKSSSGIFVYKAKPHPATKQLENLIARQNDTSENESNFGVLRPLQPRPVLLDTPACTPTMSQSAKVCKPMAREPLIKPLIDVKASFPNRYPTNNGSITRGKPGAPVIKQSANTSYQVANHGATSANFPPTYEKPRPRPNFPSVPRQGPLSNTVPFVGDVAPAYWNCPGRFRWKFPAANPAGANRQPQRSCTAAAAVDENRPDKKIGNQSGQNDKTAPLSNSSGINQTTNLPVSETQATKAEPDALLTAEEKRVDNNAAEGKAEGCQVPELTSSISRESEKNGLVTCAADDGGATHNVISEQNTNNAVNKNVSSGDKDGDNVSKRSLDALSNCKNVANPCMVEEDSIKVEVVKFLDADLVTFVRADAESKSQFKTLLNEMRFAYGGDIRKPPELPKSSEQVAVQFNEYWLRAIVCAVFDFDSALVFYSDLGGLQKVELTKLYPLFPRFSEVPQMAFVGKLLGVPKNLWNGSTESLNDWFKRMTRNNEVVAVASDHNWSLRVGVEPVNLYLHMKQSGINVDLNSMVKNKCMEMVGSTTVALTIMKCLGKAIEYDNLLTNIR</sequence>
<feature type="compositionally biased region" description="Polar residues" evidence="5">
    <location>
        <begin position="433"/>
        <end position="446"/>
    </location>
</feature>
<keyword evidence="8" id="KW-1185">Reference proteome</keyword>
<reference evidence="7 8" key="1">
    <citation type="journal article" date="2014" name="Nat. Genet.">
        <title>Genome and transcriptome of the porcine whipworm Trichuris suis.</title>
        <authorList>
            <person name="Jex A.R."/>
            <person name="Nejsum P."/>
            <person name="Schwarz E.M."/>
            <person name="Hu L."/>
            <person name="Young N.D."/>
            <person name="Hall R.S."/>
            <person name="Korhonen P.K."/>
            <person name="Liao S."/>
            <person name="Thamsborg S."/>
            <person name="Xia J."/>
            <person name="Xu P."/>
            <person name="Wang S."/>
            <person name="Scheerlinck J.P."/>
            <person name="Hofmann A."/>
            <person name="Sternberg P.W."/>
            <person name="Wang J."/>
            <person name="Gasser R.B."/>
        </authorList>
    </citation>
    <scope>NUCLEOTIDE SEQUENCE [LARGE SCALE GENOMIC DNA]</scope>
    <source>
        <strain evidence="7">DCEP-RM93M</strain>
    </source>
</reference>
<dbReference type="InterPro" id="IPR002999">
    <property type="entry name" value="Tudor"/>
</dbReference>
<feature type="region of interest" description="Disordered" evidence="5">
    <location>
        <begin position="388"/>
        <end position="410"/>
    </location>
</feature>
<dbReference type="EMBL" id="KL363190">
    <property type="protein sequence ID" value="KFD57139.1"/>
    <property type="molecule type" value="Genomic_DNA"/>
</dbReference>
<evidence type="ECO:0000259" key="6">
    <source>
        <dbReference type="PROSITE" id="PS51644"/>
    </source>
</evidence>
<organism evidence="7 8">
    <name type="scientific">Trichuris suis</name>
    <name type="common">pig whipworm</name>
    <dbReference type="NCBI Taxonomy" id="68888"/>
    <lineage>
        <taxon>Eukaryota</taxon>
        <taxon>Metazoa</taxon>
        <taxon>Ecdysozoa</taxon>
        <taxon>Nematoda</taxon>
        <taxon>Enoplea</taxon>
        <taxon>Dorylaimia</taxon>
        <taxon>Trichinellida</taxon>
        <taxon>Trichuridae</taxon>
        <taxon>Trichuris</taxon>
    </lineage>
</organism>
<feature type="region of interest" description="Disordered" evidence="5">
    <location>
        <begin position="433"/>
        <end position="455"/>
    </location>
</feature>
<dbReference type="Proteomes" id="UP000030764">
    <property type="component" value="Unassembled WGS sequence"/>
</dbReference>
<keyword evidence="4" id="KW-0744">Spermatogenesis</keyword>
<proteinExistence type="predicted"/>
<keyword evidence="3" id="KW-0677">Repeat</keyword>